<reference evidence="2 3" key="2">
    <citation type="submission" date="2024-07" db="EMBL/GenBank/DDBJ databases">
        <authorList>
            <person name="Akdeniz Z."/>
        </authorList>
    </citation>
    <scope>NUCLEOTIDE SEQUENCE [LARGE SCALE GENOMIC DNA]</scope>
</reference>
<proteinExistence type="predicted"/>
<evidence type="ECO:0000313" key="2">
    <source>
        <dbReference type="EMBL" id="CAL6002360.1"/>
    </source>
</evidence>
<dbReference type="SUPFAM" id="SSF52058">
    <property type="entry name" value="L domain-like"/>
    <property type="match status" value="1"/>
</dbReference>
<evidence type="ECO:0000313" key="3">
    <source>
        <dbReference type="Proteomes" id="UP001642409"/>
    </source>
</evidence>
<protein>
    <submittedName>
        <fullName evidence="1">Leucine-rich repeat domain superfamily</fullName>
    </submittedName>
    <submittedName>
        <fullName evidence="2">Leucine-rich_repeat domain superfamily</fullName>
    </submittedName>
</protein>
<evidence type="ECO:0000313" key="1">
    <source>
        <dbReference type="EMBL" id="CAI9978481.1"/>
    </source>
</evidence>
<reference evidence="1" key="1">
    <citation type="submission" date="2023-06" db="EMBL/GenBank/DDBJ databases">
        <authorList>
            <person name="Kurt Z."/>
        </authorList>
    </citation>
    <scope>NUCLEOTIDE SEQUENCE</scope>
</reference>
<comment type="caution">
    <text evidence="1">The sequence shown here is derived from an EMBL/GenBank/DDBJ whole genome shotgun (WGS) entry which is preliminary data.</text>
</comment>
<name>A0AA86RI65_9EUKA</name>
<dbReference type="AlphaFoldDB" id="A0AA86RI65"/>
<sequence length="151" mass="17765">MNLESLDIEYNNIVFLDANINEMTNLKELIVYNNLVSDFSSIKQHPNYNNIHKNDRITDFNINENGWRTFYISDQKEPSEEELYLANKFRKIESPNIQLKEIQNQHKALKTALNNVKQEINATISNAWQSQIQFTANVVRLFQQLNQVGFE</sequence>
<dbReference type="EMBL" id="CATOUU010001185">
    <property type="protein sequence ID" value="CAI9978481.1"/>
    <property type="molecule type" value="Genomic_DNA"/>
</dbReference>
<dbReference type="InterPro" id="IPR032675">
    <property type="entry name" value="LRR_dom_sf"/>
</dbReference>
<dbReference type="Gene3D" id="3.80.10.10">
    <property type="entry name" value="Ribonuclease Inhibitor"/>
    <property type="match status" value="1"/>
</dbReference>
<dbReference type="Proteomes" id="UP001642409">
    <property type="component" value="Unassembled WGS sequence"/>
</dbReference>
<organism evidence="1">
    <name type="scientific">Hexamita inflata</name>
    <dbReference type="NCBI Taxonomy" id="28002"/>
    <lineage>
        <taxon>Eukaryota</taxon>
        <taxon>Metamonada</taxon>
        <taxon>Diplomonadida</taxon>
        <taxon>Hexamitidae</taxon>
        <taxon>Hexamitinae</taxon>
        <taxon>Hexamita</taxon>
    </lineage>
</organism>
<gene>
    <name evidence="2" type="ORF">HINF_LOCUS17883</name>
    <name evidence="1" type="ORF">HINF_LOCUS66126</name>
</gene>
<keyword evidence="3" id="KW-1185">Reference proteome</keyword>
<accession>A0AA86RI65</accession>
<dbReference type="EMBL" id="CAXDID020000045">
    <property type="protein sequence ID" value="CAL6002360.1"/>
    <property type="molecule type" value="Genomic_DNA"/>
</dbReference>